<keyword evidence="2" id="KW-1185">Reference proteome</keyword>
<sequence length="55" mass="6319">MTRLRKSLRQLIDQVTRHGGRLELQGGGLRVQGDLPADLLLKVHRHRRRIASAIR</sequence>
<evidence type="ECO:0000313" key="2">
    <source>
        <dbReference type="Proteomes" id="UP000019486"/>
    </source>
</evidence>
<protein>
    <recommendedName>
        <fullName evidence="3">TubC N-terminal docking domain-containing protein</fullName>
    </recommendedName>
</protein>
<reference evidence="1 2" key="1">
    <citation type="submission" date="2013-08" db="EMBL/GenBank/DDBJ databases">
        <title>The genome sequence of Skermanella stibiiresistens.</title>
        <authorList>
            <person name="Zhu W."/>
            <person name="Wang G."/>
        </authorList>
    </citation>
    <scope>NUCLEOTIDE SEQUENCE [LARGE SCALE GENOMIC DNA]</scope>
    <source>
        <strain evidence="1 2">SB22</strain>
    </source>
</reference>
<dbReference type="RefSeq" id="WP_157618953.1">
    <property type="nucleotide sequence ID" value="NZ_AVFL01000002.1"/>
</dbReference>
<organism evidence="1 2">
    <name type="scientific">Skermanella stibiiresistens SB22</name>
    <dbReference type="NCBI Taxonomy" id="1385369"/>
    <lineage>
        <taxon>Bacteria</taxon>
        <taxon>Pseudomonadati</taxon>
        <taxon>Pseudomonadota</taxon>
        <taxon>Alphaproteobacteria</taxon>
        <taxon>Rhodospirillales</taxon>
        <taxon>Azospirillaceae</taxon>
        <taxon>Skermanella</taxon>
    </lineage>
</organism>
<accession>W9HEJ1</accession>
<proteinExistence type="predicted"/>
<name>W9HEJ1_9PROT</name>
<evidence type="ECO:0008006" key="3">
    <source>
        <dbReference type="Google" id="ProtNLM"/>
    </source>
</evidence>
<comment type="caution">
    <text evidence="1">The sequence shown here is derived from an EMBL/GenBank/DDBJ whole genome shotgun (WGS) entry which is preliminary data.</text>
</comment>
<evidence type="ECO:0000313" key="1">
    <source>
        <dbReference type="EMBL" id="EWY42323.1"/>
    </source>
</evidence>
<dbReference type="AlphaFoldDB" id="W9HEJ1"/>
<dbReference type="STRING" id="1385369.N825_18985"/>
<dbReference type="EMBL" id="AVFL01000002">
    <property type="protein sequence ID" value="EWY42323.1"/>
    <property type="molecule type" value="Genomic_DNA"/>
</dbReference>
<dbReference type="Proteomes" id="UP000019486">
    <property type="component" value="Unassembled WGS sequence"/>
</dbReference>
<gene>
    <name evidence="1" type="ORF">N825_18985</name>
</gene>